<feature type="chain" id="PRO_5046877800" evidence="1">
    <location>
        <begin position="25"/>
        <end position="82"/>
    </location>
</feature>
<evidence type="ECO:0000313" key="2">
    <source>
        <dbReference type="EMBL" id="QVW26122.1"/>
    </source>
</evidence>
<organism evidence="2 3">
    <name type="scientific">Pseudomonas hormoni</name>
    <dbReference type="NCBI Taxonomy" id="3093767"/>
    <lineage>
        <taxon>Bacteria</taxon>
        <taxon>Pseudomonadati</taxon>
        <taxon>Pseudomonadota</taxon>
        <taxon>Gammaproteobacteria</taxon>
        <taxon>Pseudomonadales</taxon>
        <taxon>Pseudomonadaceae</taxon>
        <taxon>Pseudomonas</taxon>
    </lineage>
</organism>
<protein>
    <submittedName>
        <fullName evidence="2">DUF2790 domain-containing protein</fullName>
    </submittedName>
</protein>
<feature type="signal peptide" evidence="1">
    <location>
        <begin position="1"/>
        <end position="24"/>
    </location>
</feature>
<name>A0ABX8F5E8_9PSED</name>
<dbReference type="Gene3D" id="2.30.140.50">
    <property type="entry name" value="Protein of unknown function DUF2790"/>
    <property type="match status" value="1"/>
</dbReference>
<evidence type="ECO:0000256" key="1">
    <source>
        <dbReference type="SAM" id="SignalP"/>
    </source>
</evidence>
<dbReference type="Proteomes" id="UP000681155">
    <property type="component" value="Chromosome"/>
</dbReference>
<dbReference type="Pfam" id="PF10976">
    <property type="entry name" value="DUF2790"/>
    <property type="match status" value="1"/>
</dbReference>
<dbReference type="RefSeq" id="WP_214383479.1">
    <property type="nucleotide sequence ID" value="NZ_CP075566.1"/>
</dbReference>
<dbReference type="InterPro" id="IPR021245">
    <property type="entry name" value="DUF2790"/>
</dbReference>
<keyword evidence="1" id="KW-0732">Signal</keyword>
<reference evidence="2 3" key="1">
    <citation type="submission" date="2021-05" db="EMBL/GenBank/DDBJ databases">
        <title>Complete genome of the cytokinin-producing biocontrol strain Pseudomonas fluorescens G20-18.</title>
        <authorList>
            <person name="Nielsen T.K."/>
            <person name="Mekureyaw M.F."/>
            <person name="Hansen L.H."/>
            <person name="Nicolaisen M.H."/>
            <person name="Roitsch T.G."/>
            <person name="Hennessy R.C."/>
        </authorList>
    </citation>
    <scope>NUCLEOTIDE SEQUENCE [LARGE SCALE GENOMIC DNA]</scope>
    <source>
        <strain evidence="2 3">G20-18</strain>
    </source>
</reference>
<keyword evidence="3" id="KW-1185">Reference proteome</keyword>
<proteinExistence type="predicted"/>
<dbReference type="EMBL" id="CP075566">
    <property type="protein sequence ID" value="QVW26122.1"/>
    <property type="molecule type" value="Genomic_DNA"/>
</dbReference>
<evidence type="ECO:0000313" key="3">
    <source>
        <dbReference type="Proteomes" id="UP000681155"/>
    </source>
</evidence>
<sequence>MKKFLFLVLSVTASLSTYTQEANAAPAVDTYKYGMHLDVAKVVKTSPTADVCGPTPVRMTYNDSHGEVHILEYRVIGTGCTN</sequence>
<gene>
    <name evidence="2" type="ORF">KJF94_11520</name>
</gene>
<accession>A0ABX8F5E8</accession>